<dbReference type="PRINTS" id="PR00419">
    <property type="entry name" value="ADXRDTASE"/>
</dbReference>
<protein>
    <submittedName>
        <fullName evidence="3">Glutamate synthase (NADPH), homotetrameric</fullName>
    </submittedName>
</protein>
<dbReference type="NCBIfam" id="TIGR01316">
    <property type="entry name" value="gltA"/>
    <property type="match status" value="1"/>
</dbReference>
<sequence>MRIKPKVARQRVPEQDALLRIRNFQEVPYGFTRETALIEAHRCLNCKDPKCRVGCPVDIDIPGFIGLIKQEKFAEAAQKIKEKNALPAICGRVCPQEDQCEKNCILALKETPVAIGSLERFAADMERETQSVVIPRKAQANEIKIAVVGSGPAGLTLAADMVGKGYSVTLYEALHKPGGVLVYGIPEFRLPKAIVEAEINYLRRMGVKIELNSLIGRLFDLNDLREMGYRAVYLAVGAGLPVFMSIPGENLCNIYSANEYLTRLNLMKAYAFPDYDTPAPKGRQVVVVGAGNVAMDCARTALRMGSREATIVYRRSRSEMPARLEEIHHAEEEGIRFRLMTNPVRFIGDDQRWVRQIECVQMKLGEPDSSGRPRPIPIAGSNFLIDTDLVIVAVGAGPNPVVFSGFPDIERNQMGYIKPLTPAGRTNLPGVWAGGDIVTGSATVISAMGMARLAADDMHGYLKEKQGAWR</sequence>
<name>A0A1F5RIT8_9BACT</name>
<dbReference type="AlphaFoldDB" id="A0A1F5RIT8"/>
<dbReference type="Proteomes" id="UP000177230">
    <property type="component" value="Unassembled WGS sequence"/>
</dbReference>
<reference evidence="3 4" key="1">
    <citation type="journal article" date="2016" name="Nat. Commun.">
        <title>Thousands of microbial genomes shed light on interconnected biogeochemical processes in an aquifer system.</title>
        <authorList>
            <person name="Anantharaman K."/>
            <person name="Brown C.T."/>
            <person name="Hug L.A."/>
            <person name="Sharon I."/>
            <person name="Castelle C.J."/>
            <person name="Probst A.J."/>
            <person name="Thomas B.C."/>
            <person name="Singh A."/>
            <person name="Wilkins M.J."/>
            <person name="Karaoz U."/>
            <person name="Brodie E.L."/>
            <person name="Williams K.H."/>
            <person name="Hubbard S.S."/>
            <person name="Banfield J.F."/>
        </authorList>
    </citation>
    <scope>NUCLEOTIDE SEQUENCE [LARGE SCALE GENOMIC DNA]</scope>
</reference>
<dbReference type="GO" id="GO:0051536">
    <property type="term" value="F:iron-sulfur cluster binding"/>
    <property type="evidence" value="ECO:0007669"/>
    <property type="project" value="InterPro"/>
</dbReference>
<comment type="caution">
    <text evidence="3">The sequence shown here is derived from an EMBL/GenBank/DDBJ whole genome shotgun (WGS) entry which is preliminary data.</text>
</comment>
<evidence type="ECO:0000259" key="2">
    <source>
        <dbReference type="Pfam" id="PF14691"/>
    </source>
</evidence>
<dbReference type="SUPFAM" id="SSF51971">
    <property type="entry name" value="Nucleotide-binding domain"/>
    <property type="match status" value="1"/>
</dbReference>
<dbReference type="Gene3D" id="3.50.50.60">
    <property type="entry name" value="FAD/NAD(P)-binding domain"/>
    <property type="match status" value="2"/>
</dbReference>
<feature type="domain" description="Dihydroprymidine dehydrogenase" evidence="2">
    <location>
        <begin position="20"/>
        <end position="130"/>
    </location>
</feature>
<dbReference type="InterPro" id="IPR036188">
    <property type="entry name" value="FAD/NAD-bd_sf"/>
</dbReference>
<evidence type="ECO:0000313" key="3">
    <source>
        <dbReference type="EMBL" id="OGF14299.1"/>
    </source>
</evidence>
<dbReference type="InterPro" id="IPR028261">
    <property type="entry name" value="DPD_II"/>
</dbReference>
<evidence type="ECO:0000259" key="1">
    <source>
        <dbReference type="Pfam" id="PF07992"/>
    </source>
</evidence>
<dbReference type="SUPFAM" id="SSF46548">
    <property type="entry name" value="alpha-helical ferredoxin"/>
    <property type="match status" value="1"/>
</dbReference>
<proteinExistence type="predicted"/>
<dbReference type="InterPro" id="IPR006004">
    <property type="entry name" value="SudA-like"/>
</dbReference>
<dbReference type="Gene3D" id="1.10.1060.10">
    <property type="entry name" value="Alpha-helical ferredoxin"/>
    <property type="match status" value="1"/>
</dbReference>
<dbReference type="InterPro" id="IPR009051">
    <property type="entry name" value="Helical_ferredxn"/>
</dbReference>
<dbReference type="Pfam" id="PF07992">
    <property type="entry name" value="Pyr_redox_2"/>
    <property type="match status" value="1"/>
</dbReference>
<dbReference type="PANTHER" id="PTHR42783:SF3">
    <property type="entry name" value="GLUTAMATE SYNTHASE [NADPH] SMALL CHAIN-RELATED"/>
    <property type="match status" value="1"/>
</dbReference>
<evidence type="ECO:0000313" key="4">
    <source>
        <dbReference type="Proteomes" id="UP000177230"/>
    </source>
</evidence>
<dbReference type="InterPro" id="IPR023753">
    <property type="entry name" value="FAD/NAD-binding_dom"/>
</dbReference>
<dbReference type="Pfam" id="PF14691">
    <property type="entry name" value="Fer4_20"/>
    <property type="match status" value="1"/>
</dbReference>
<dbReference type="PANTHER" id="PTHR42783">
    <property type="entry name" value="GLUTAMATE SYNTHASE [NADPH] SMALL CHAIN"/>
    <property type="match status" value="1"/>
</dbReference>
<dbReference type="GO" id="GO:0016491">
    <property type="term" value="F:oxidoreductase activity"/>
    <property type="evidence" value="ECO:0007669"/>
    <property type="project" value="InterPro"/>
</dbReference>
<dbReference type="EMBL" id="MFFM01000004">
    <property type="protein sequence ID" value="OGF14299.1"/>
    <property type="molecule type" value="Genomic_DNA"/>
</dbReference>
<organism evidence="3 4">
    <name type="scientific">Candidatus Edwardsbacteria bacterium GWF2_54_11</name>
    <dbReference type="NCBI Taxonomy" id="1817851"/>
    <lineage>
        <taxon>Bacteria</taxon>
        <taxon>Candidatus Edwardsiibacteriota</taxon>
    </lineage>
</organism>
<feature type="domain" description="FAD/NAD(P)-binding" evidence="1">
    <location>
        <begin position="144"/>
        <end position="450"/>
    </location>
</feature>
<accession>A0A1F5RIT8</accession>
<gene>
    <name evidence="3" type="ORF">A2024_11080</name>
</gene>